<gene>
    <name evidence="2" type="ORF">E2C01_015740</name>
</gene>
<accession>A0A5B7DNU0</accession>
<feature type="signal peptide" evidence="1">
    <location>
        <begin position="1"/>
        <end position="21"/>
    </location>
</feature>
<dbReference type="EMBL" id="VSRR010001118">
    <property type="protein sequence ID" value="MPC22719.1"/>
    <property type="molecule type" value="Genomic_DNA"/>
</dbReference>
<keyword evidence="3" id="KW-1185">Reference proteome</keyword>
<organism evidence="2 3">
    <name type="scientific">Portunus trituberculatus</name>
    <name type="common">Swimming crab</name>
    <name type="synonym">Neptunus trituberculatus</name>
    <dbReference type="NCBI Taxonomy" id="210409"/>
    <lineage>
        <taxon>Eukaryota</taxon>
        <taxon>Metazoa</taxon>
        <taxon>Ecdysozoa</taxon>
        <taxon>Arthropoda</taxon>
        <taxon>Crustacea</taxon>
        <taxon>Multicrustacea</taxon>
        <taxon>Malacostraca</taxon>
        <taxon>Eumalacostraca</taxon>
        <taxon>Eucarida</taxon>
        <taxon>Decapoda</taxon>
        <taxon>Pleocyemata</taxon>
        <taxon>Brachyura</taxon>
        <taxon>Eubrachyura</taxon>
        <taxon>Portunoidea</taxon>
        <taxon>Portunidae</taxon>
        <taxon>Portuninae</taxon>
        <taxon>Portunus</taxon>
    </lineage>
</organism>
<evidence type="ECO:0000313" key="2">
    <source>
        <dbReference type="EMBL" id="MPC22719.1"/>
    </source>
</evidence>
<feature type="chain" id="PRO_5022936004" description="Secreted protein" evidence="1">
    <location>
        <begin position="22"/>
        <end position="77"/>
    </location>
</feature>
<sequence length="77" mass="8259">MVMCRGAALAILIYFRSPVFPSLQLGLPAATELGCSWILCLGSSATGDGRRLAARNLRKTVELMFYSSLSSVTDSLC</sequence>
<protein>
    <recommendedName>
        <fullName evidence="4">Secreted protein</fullName>
    </recommendedName>
</protein>
<comment type="caution">
    <text evidence="2">The sequence shown here is derived from an EMBL/GenBank/DDBJ whole genome shotgun (WGS) entry which is preliminary data.</text>
</comment>
<evidence type="ECO:0000256" key="1">
    <source>
        <dbReference type="SAM" id="SignalP"/>
    </source>
</evidence>
<keyword evidence="1" id="KW-0732">Signal</keyword>
<dbReference type="Proteomes" id="UP000324222">
    <property type="component" value="Unassembled WGS sequence"/>
</dbReference>
<evidence type="ECO:0008006" key="4">
    <source>
        <dbReference type="Google" id="ProtNLM"/>
    </source>
</evidence>
<reference evidence="2 3" key="1">
    <citation type="submission" date="2019-05" db="EMBL/GenBank/DDBJ databases">
        <title>Another draft genome of Portunus trituberculatus and its Hox gene families provides insights of decapod evolution.</title>
        <authorList>
            <person name="Jeong J.-H."/>
            <person name="Song I."/>
            <person name="Kim S."/>
            <person name="Choi T."/>
            <person name="Kim D."/>
            <person name="Ryu S."/>
            <person name="Kim W."/>
        </authorList>
    </citation>
    <scope>NUCLEOTIDE SEQUENCE [LARGE SCALE GENOMIC DNA]</scope>
    <source>
        <tissue evidence="2">Muscle</tissue>
    </source>
</reference>
<name>A0A5B7DNU0_PORTR</name>
<proteinExistence type="predicted"/>
<dbReference type="AlphaFoldDB" id="A0A5B7DNU0"/>
<evidence type="ECO:0000313" key="3">
    <source>
        <dbReference type="Proteomes" id="UP000324222"/>
    </source>
</evidence>